<feature type="compositionally biased region" description="Polar residues" evidence="1">
    <location>
        <begin position="543"/>
        <end position="555"/>
    </location>
</feature>
<proteinExistence type="predicted"/>
<feature type="region of interest" description="Disordered" evidence="1">
    <location>
        <begin position="125"/>
        <end position="166"/>
    </location>
</feature>
<accession>A0A8J8TAF7</accession>
<feature type="region of interest" description="Disordered" evidence="1">
    <location>
        <begin position="536"/>
        <end position="555"/>
    </location>
</feature>
<dbReference type="Proteomes" id="UP000785679">
    <property type="component" value="Unassembled WGS sequence"/>
</dbReference>
<reference evidence="2" key="1">
    <citation type="submission" date="2019-06" db="EMBL/GenBank/DDBJ databases">
        <authorList>
            <person name="Zheng W."/>
        </authorList>
    </citation>
    <scope>NUCLEOTIDE SEQUENCE</scope>
    <source>
        <strain evidence="2">QDHG01</strain>
    </source>
</reference>
<feature type="compositionally biased region" description="Polar residues" evidence="1">
    <location>
        <begin position="127"/>
        <end position="145"/>
    </location>
</feature>
<feature type="compositionally biased region" description="Basic and acidic residues" evidence="1">
    <location>
        <begin position="252"/>
        <end position="266"/>
    </location>
</feature>
<evidence type="ECO:0000313" key="2">
    <source>
        <dbReference type="EMBL" id="TNV87243.1"/>
    </source>
</evidence>
<feature type="compositionally biased region" description="Basic and acidic residues" evidence="1">
    <location>
        <begin position="147"/>
        <end position="161"/>
    </location>
</feature>
<name>A0A8J8TAF7_HALGN</name>
<sequence length="555" mass="61679">MLSPNLNQQQKRQLSNYRGGIQVPLINSGGHALHHLSNSPLLLRSGFKGVEQTPSPNPNRMSFSLKWNGFLNQNQNTSQMSFGGILGGNTAGGNGSTNRGLNYLKHIKHQRSLSNSSNLQFKHLTPPLSQQQNGNGLQSEQQQNRSGRHDTLPSNEKKGNHQQDSVIQEQVNSLKIVIPDYNQCPVEISLKESERSHSNQVSLQHTIQTPQTSSPSNLLLPKPQLQNQKKKSMFYKEDKNRSANTRNVRGLAQKEEVKREEGEHLSQDSFEEDAQLKDNVQQQRELSSNESQGKKKKYSAESKLDDLRNSDDPDISKEDIVKPLNLENPIFPKKFESVSVPNKISGEQAIKKEPDLLNINSRSVKNKRNQSGGSIISSDEQPSLIPIERSFYKYSEYNYLKSMGKDPLQGVTSFNAQSGKNQDMTGITTTMNNQQVGGGGLISNYLIGNKDTVQQLQKYGLGVNDALNGKRMSGSRPGVGPNQNIHTAQNLQNNVSHFTFRQGQGVIQTSEGVQAVVQIHQMLKKVCWLSSQADTSKRGLSPLHSTVSLSSRRSI</sequence>
<organism evidence="2 3">
    <name type="scientific">Halteria grandinella</name>
    <dbReference type="NCBI Taxonomy" id="5974"/>
    <lineage>
        <taxon>Eukaryota</taxon>
        <taxon>Sar</taxon>
        <taxon>Alveolata</taxon>
        <taxon>Ciliophora</taxon>
        <taxon>Intramacronucleata</taxon>
        <taxon>Spirotrichea</taxon>
        <taxon>Stichotrichia</taxon>
        <taxon>Sporadotrichida</taxon>
        <taxon>Halteriidae</taxon>
        <taxon>Halteria</taxon>
    </lineage>
</organism>
<evidence type="ECO:0000256" key="1">
    <source>
        <dbReference type="SAM" id="MobiDB-lite"/>
    </source>
</evidence>
<evidence type="ECO:0000313" key="3">
    <source>
        <dbReference type="Proteomes" id="UP000785679"/>
    </source>
</evidence>
<keyword evidence="3" id="KW-1185">Reference proteome</keyword>
<feature type="compositionally biased region" description="Polar residues" evidence="1">
    <location>
        <begin position="278"/>
        <end position="291"/>
    </location>
</feature>
<protein>
    <submittedName>
        <fullName evidence="2">Uncharacterized protein</fullName>
    </submittedName>
</protein>
<comment type="caution">
    <text evidence="2">The sequence shown here is derived from an EMBL/GenBank/DDBJ whole genome shotgun (WGS) entry which is preliminary data.</text>
</comment>
<dbReference type="AlphaFoldDB" id="A0A8J8TAF7"/>
<gene>
    <name evidence="2" type="ORF">FGO68_gene13833</name>
</gene>
<dbReference type="EMBL" id="RRYP01000550">
    <property type="protein sequence ID" value="TNV87243.1"/>
    <property type="molecule type" value="Genomic_DNA"/>
</dbReference>
<feature type="compositionally biased region" description="Polar residues" evidence="1">
    <location>
        <begin position="198"/>
        <end position="212"/>
    </location>
</feature>
<feature type="region of interest" description="Disordered" evidence="1">
    <location>
        <begin position="192"/>
        <end position="316"/>
    </location>
</feature>
<feature type="compositionally biased region" description="Low complexity" evidence="1">
    <location>
        <begin position="213"/>
        <end position="227"/>
    </location>
</feature>
<feature type="compositionally biased region" description="Basic and acidic residues" evidence="1">
    <location>
        <begin position="298"/>
        <end position="316"/>
    </location>
</feature>